<dbReference type="PANTHER" id="PTHR30469:SF15">
    <property type="entry name" value="HLYD FAMILY OF SECRETION PROTEINS"/>
    <property type="match status" value="1"/>
</dbReference>
<evidence type="ECO:0000259" key="6">
    <source>
        <dbReference type="Pfam" id="PF25967"/>
    </source>
</evidence>
<evidence type="ECO:0000313" key="7">
    <source>
        <dbReference type="EMBL" id="RIH65778.1"/>
    </source>
</evidence>
<feature type="domain" description="Multidrug resistance protein MdtA-like C-terminal permuted SH3" evidence="6">
    <location>
        <begin position="276"/>
        <end position="332"/>
    </location>
</feature>
<evidence type="ECO:0000256" key="1">
    <source>
        <dbReference type="ARBA" id="ARBA00004196"/>
    </source>
</evidence>
<gene>
    <name evidence="7" type="ORF">D1164_08980</name>
</gene>
<dbReference type="Proteomes" id="UP000266441">
    <property type="component" value="Unassembled WGS sequence"/>
</dbReference>
<dbReference type="PROSITE" id="PS51257">
    <property type="entry name" value="PROKAR_LIPOPROTEIN"/>
    <property type="match status" value="1"/>
</dbReference>
<dbReference type="OrthoDB" id="9784685at2"/>
<accession>A0A399D3J4</accession>
<dbReference type="GO" id="GO:1990281">
    <property type="term" value="C:efflux pump complex"/>
    <property type="evidence" value="ECO:0007669"/>
    <property type="project" value="TreeGrafter"/>
</dbReference>
<dbReference type="InterPro" id="IPR006143">
    <property type="entry name" value="RND_pump_MFP"/>
</dbReference>
<dbReference type="Pfam" id="PF25917">
    <property type="entry name" value="BSH_RND"/>
    <property type="match status" value="1"/>
</dbReference>
<feature type="coiled-coil region" evidence="4">
    <location>
        <begin position="93"/>
        <end position="158"/>
    </location>
</feature>
<dbReference type="Gene3D" id="2.40.50.100">
    <property type="match status" value="2"/>
</dbReference>
<dbReference type="Pfam" id="PF25967">
    <property type="entry name" value="RND-MFP_C"/>
    <property type="match status" value="1"/>
</dbReference>
<comment type="caution">
    <text evidence="7">The sequence shown here is derived from an EMBL/GenBank/DDBJ whole genome shotgun (WGS) entry which is preliminary data.</text>
</comment>
<organism evidence="7 8">
    <name type="scientific">Mariniphaga sediminis</name>
    <dbReference type="NCBI Taxonomy" id="1628158"/>
    <lineage>
        <taxon>Bacteria</taxon>
        <taxon>Pseudomonadati</taxon>
        <taxon>Bacteroidota</taxon>
        <taxon>Bacteroidia</taxon>
        <taxon>Marinilabiliales</taxon>
        <taxon>Prolixibacteraceae</taxon>
        <taxon>Mariniphaga</taxon>
    </lineage>
</organism>
<proteinExistence type="inferred from homology"/>
<sequence length="356" mass="39080">MRKLLKNSVTYLFCLVLLAGCSGNKNGQNRIVRKVKIEPVQQADSIVVRSYPGIIREAGEVNLAFRVAGPIQKIWVKEGDYVNAGQVIAQMDTRDYEVQLAAAQAQYEQVKAEADRVIELHNRQSVAGNDYDKAVSGLKMVEAKLKNAKDQLNDTKLTAPVSGYIQKVNFVENELVDAGMPLASMINVGHYQVEVEIPVSLYANRDAIISFSAVQPTVSEENFPLQLLSYSKKASNNQLYKVQLYINPASQPKLAPGMDVQVNLQIKSNTSPLACVPLSALFSEEGKIYVWVYQSDGTVKKRKVITGKLTGDGRIRVFDGLQVNEKVVVAGVNSLNENEQVQPLAPVSETNVGGLL</sequence>
<evidence type="ECO:0000256" key="3">
    <source>
        <dbReference type="ARBA" id="ARBA00022448"/>
    </source>
</evidence>
<comment type="subcellular location">
    <subcellularLocation>
        <location evidence="1">Cell envelope</location>
    </subcellularLocation>
</comment>
<evidence type="ECO:0000256" key="2">
    <source>
        <dbReference type="ARBA" id="ARBA00009477"/>
    </source>
</evidence>
<dbReference type="NCBIfam" id="TIGR01730">
    <property type="entry name" value="RND_mfp"/>
    <property type="match status" value="1"/>
</dbReference>
<evidence type="ECO:0000259" key="5">
    <source>
        <dbReference type="Pfam" id="PF25917"/>
    </source>
</evidence>
<feature type="domain" description="Multidrug resistance protein MdtA-like barrel-sandwich hybrid" evidence="5">
    <location>
        <begin position="61"/>
        <end position="183"/>
    </location>
</feature>
<evidence type="ECO:0000256" key="4">
    <source>
        <dbReference type="SAM" id="Coils"/>
    </source>
</evidence>
<dbReference type="GO" id="GO:0015562">
    <property type="term" value="F:efflux transmembrane transporter activity"/>
    <property type="evidence" value="ECO:0007669"/>
    <property type="project" value="TreeGrafter"/>
</dbReference>
<protein>
    <submittedName>
        <fullName evidence="7">Efflux RND transporter periplasmic adaptor subunit</fullName>
    </submittedName>
</protein>
<dbReference type="Gene3D" id="2.40.420.20">
    <property type="match status" value="1"/>
</dbReference>
<reference evidence="7 8" key="1">
    <citation type="journal article" date="2015" name="Int. J. Syst. Evol. Microbiol.">
        <title>Mariniphaga sediminis sp. nov., isolated from coastal sediment.</title>
        <authorList>
            <person name="Wang F.Q."/>
            <person name="Shen Q.Y."/>
            <person name="Chen G.J."/>
            <person name="Du Z.J."/>
        </authorList>
    </citation>
    <scope>NUCLEOTIDE SEQUENCE [LARGE SCALE GENOMIC DNA]</scope>
    <source>
        <strain evidence="7 8">SY21</strain>
    </source>
</reference>
<keyword evidence="8" id="KW-1185">Reference proteome</keyword>
<dbReference type="InterPro" id="IPR058627">
    <property type="entry name" value="MdtA-like_C"/>
</dbReference>
<dbReference type="SUPFAM" id="SSF111369">
    <property type="entry name" value="HlyD-like secretion proteins"/>
    <property type="match status" value="1"/>
</dbReference>
<dbReference type="InterPro" id="IPR058625">
    <property type="entry name" value="MdtA-like_BSH"/>
</dbReference>
<evidence type="ECO:0000313" key="8">
    <source>
        <dbReference type="Proteomes" id="UP000266441"/>
    </source>
</evidence>
<comment type="similarity">
    <text evidence="2">Belongs to the membrane fusion protein (MFP) (TC 8.A.1) family.</text>
</comment>
<dbReference type="AlphaFoldDB" id="A0A399D3J4"/>
<name>A0A399D3J4_9BACT</name>
<dbReference type="EMBL" id="QWET01000005">
    <property type="protein sequence ID" value="RIH65778.1"/>
    <property type="molecule type" value="Genomic_DNA"/>
</dbReference>
<keyword evidence="4" id="KW-0175">Coiled coil</keyword>
<keyword evidence="3" id="KW-0813">Transport</keyword>
<dbReference type="RefSeq" id="WP_119349620.1">
    <property type="nucleotide sequence ID" value="NZ_QWET01000005.1"/>
</dbReference>
<dbReference type="PANTHER" id="PTHR30469">
    <property type="entry name" value="MULTIDRUG RESISTANCE PROTEIN MDTA"/>
    <property type="match status" value="1"/>
</dbReference>